<keyword evidence="3" id="KW-1185">Reference proteome</keyword>
<evidence type="ECO:0000256" key="1">
    <source>
        <dbReference type="SAM" id="Coils"/>
    </source>
</evidence>
<protein>
    <submittedName>
        <fullName evidence="2">Uncharacterized protein</fullName>
    </submittedName>
</protein>
<dbReference type="AlphaFoldDB" id="A0A8I0DP33"/>
<evidence type="ECO:0000313" key="3">
    <source>
        <dbReference type="Proteomes" id="UP000662088"/>
    </source>
</evidence>
<comment type="caution">
    <text evidence="2">The sequence shown here is derived from an EMBL/GenBank/DDBJ whole genome shotgun (WGS) entry which is preliminary data.</text>
</comment>
<proteinExistence type="predicted"/>
<organism evidence="2 3">
    <name type="scientific">Clostridium lentum</name>
    <dbReference type="NCBI Taxonomy" id="2763037"/>
    <lineage>
        <taxon>Bacteria</taxon>
        <taxon>Bacillati</taxon>
        <taxon>Bacillota</taxon>
        <taxon>Clostridia</taxon>
        <taxon>Eubacteriales</taxon>
        <taxon>Clostridiaceae</taxon>
        <taxon>Clostridium</taxon>
    </lineage>
</organism>
<name>A0A8I0DP33_9CLOT</name>
<dbReference type="RefSeq" id="WP_186835386.1">
    <property type="nucleotide sequence ID" value="NZ_JACOOQ010000017.1"/>
</dbReference>
<gene>
    <name evidence="2" type="ORF">H8R92_10100</name>
</gene>
<keyword evidence="1" id="KW-0175">Coiled coil</keyword>
<feature type="coiled-coil region" evidence="1">
    <location>
        <begin position="156"/>
        <end position="183"/>
    </location>
</feature>
<dbReference type="EMBL" id="JACOOQ010000017">
    <property type="protein sequence ID" value="MBC5640765.1"/>
    <property type="molecule type" value="Genomic_DNA"/>
</dbReference>
<evidence type="ECO:0000313" key="2">
    <source>
        <dbReference type="EMBL" id="MBC5640765.1"/>
    </source>
</evidence>
<dbReference type="Proteomes" id="UP000662088">
    <property type="component" value="Unassembled WGS sequence"/>
</dbReference>
<accession>A0A8I0DP33</accession>
<sequence length="190" mass="21252">MNMYDLNEIYEMLKRNGYVKNEDDVSNNIPEVDPSGGGNSNCCANLNLDIPGGFQDINPIVFITIGELIGNIIAGNVPFNVAVAISNWLNLVGQAIETYGAQQQYFQNGPGRYYDLRYKNVNNPFCSCDSKENSNSDCNDSENIRNSSEKSNINGCERLESLMEELKEQIEKLKTRVTSLEKTLVDNMNT</sequence>
<reference evidence="2" key="1">
    <citation type="submission" date="2020-08" db="EMBL/GenBank/DDBJ databases">
        <title>Genome public.</title>
        <authorList>
            <person name="Liu C."/>
            <person name="Sun Q."/>
        </authorList>
    </citation>
    <scope>NUCLEOTIDE SEQUENCE</scope>
    <source>
        <strain evidence="2">NSJ-42</strain>
    </source>
</reference>